<evidence type="ECO:0000313" key="5">
    <source>
        <dbReference type="EMBL" id="KAJ8985225.1"/>
    </source>
</evidence>
<evidence type="ECO:0000259" key="3">
    <source>
        <dbReference type="PROSITE" id="PS00623"/>
    </source>
</evidence>
<dbReference type="PANTHER" id="PTHR11552">
    <property type="entry name" value="GLUCOSE-METHANOL-CHOLINE GMC OXIDOREDUCTASE"/>
    <property type="match status" value="1"/>
</dbReference>
<keyword evidence="2" id="KW-0285">Flavoprotein</keyword>
<gene>
    <name evidence="5" type="ORF">NQ317_018254</name>
</gene>
<dbReference type="SUPFAM" id="SSF54373">
    <property type="entry name" value="FAD-linked reductases, C-terminal domain"/>
    <property type="match status" value="4"/>
</dbReference>
<dbReference type="InterPro" id="IPR012132">
    <property type="entry name" value="GMC_OxRdtase"/>
</dbReference>
<feature type="non-terminal residue" evidence="5">
    <location>
        <position position="1"/>
    </location>
</feature>
<evidence type="ECO:0000259" key="4">
    <source>
        <dbReference type="PROSITE" id="PS00624"/>
    </source>
</evidence>
<organism evidence="5 6">
    <name type="scientific">Molorchus minor</name>
    <dbReference type="NCBI Taxonomy" id="1323400"/>
    <lineage>
        <taxon>Eukaryota</taxon>
        <taxon>Metazoa</taxon>
        <taxon>Ecdysozoa</taxon>
        <taxon>Arthropoda</taxon>
        <taxon>Hexapoda</taxon>
        <taxon>Insecta</taxon>
        <taxon>Pterygota</taxon>
        <taxon>Neoptera</taxon>
        <taxon>Endopterygota</taxon>
        <taxon>Coleoptera</taxon>
        <taxon>Polyphaga</taxon>
        <taxon>Cucujiformia</taxon>
        <taxon>Chrysomeloidea</taxon>
        <taxon>Cerambycidae</taxon>
        <taxon>Lamiinae</taxon>
        <taxon>Monochamini</taxon>
        <taxon>Molorchus</taxon>
    </lineage>
</organism>
<feature type="domain" description="Glucose-methanol-choline oxidoreductase N-terminal" evidence="3">
    <location>
        <begin position="1712"/>
        <end position="1735"/>
    </location>
</feature>
<sequence>NQICHLGDFDPYTIFNAFSGSVYDFIIVGSGSAGSVLANRLSENPKWKILLLEAGSRPNLFTDVPFAAPVFQLTPYNWGYTMEKQQGFCNAMEEGLCAWPRGRALGGSTVINYVIYTRGNPTDFDRWAARGNPGWSYGDVLPYYLKSENCNLGKECNSRYHQSGGWLSNEYPYATKLTDIFLRAGEELGEKIVDYNTPNFMGFSKIQANLKRGKRHSASAAFLDPISKRPNLDIVTSAKVTKILINPRNRQVYGVEFHRRGRTHRVKSKKEVVLSAGAFHSPQLLMLSGIGPKEHLEELGIPLVDDLPVGEVLYDHISFLGMIFTMNETVISHRNILNLTDALNWVATGKGVLSSLGGIETIAYIKTDESTETEGYPDIELLLSSQHRHDAVRLRHHLQEGIAVTQEFYDGYFRPLENKPCFSILPMLLHPKSRGRLKLRSDDPFDKPLLFGNYLTDPEKRDLRTLISSIRYIQRLARTEAFRGLRPGCTRRRCPCQPARWVPETTPESVVDNRLRVYGVKNLRVADTSIIPVTLSAHTSAPGMMIAPEYDFVIVGSGSSRSAVASRLSEVDKWKILVLEVGVPESDIIDVPLMAPTMQGTQYDWAYRTETLEHMGSCIEEGWSYKDVLPYFLKSEDARLKNVDYTYHRQGGYQNVENSYRSKMVDAVLKGGKEIGLEEIDYNAPTRSFGVAAIQTTTKKGGGRALLELFLAPTTKRSNLDILTKAFVTKILIDENDVAYGVVYEREGKVYEVKARKEVILAAGAINSPQLLMLSGIGPKDHLGQMGIKCRKDLPVGQNLQDHLMFLGLIASFPEYLAKGKGPISALGGIEAIGFIKTNVSKRVVDQPDVELIFNRGSIGSGVGLFTESLFKMKSECYKSCFGPIQFGYSWTLGQMLLHPKSVGYVKLASKKPRDAPLIQPRYYSDPDDQDIKTMIAGIRVCQKLATTEAFKGYGAELNRNPLYGCDKIEFDSDEYWGCALRAMSNTIYHPIGTTKMGPEDDPGAVVNTRLQVYGMKNLRVVDAGCAPTHISGHTSALAIMIGEKASDYIKEDWGELDGSPSGETLYVGTDSPGNANIIDETGNPEYDFIIIGGGSAGLVIASRLSEVKKWKILLLEAGSPENYSLAPTLQGSQYDWGYGTEKQEHMGTGFEDNIIPYPRGKALGGSSLLDYMIYTGGNNWDYDRWSENKNYDKNRYQYPLNTVQGTLGLPPNELPSATVAGENTAKAFLGATVNRTNLDILTDTLVTKILINDANQAYGIKFERKGKVFIAIARKEVVVSADLPVGQNLQDHLVFLGLIYTVPFDFNQTILGVLSRFPEYLFKGTGLFASAEGVGYVKTAVSEGRGDQPDIEMVFARSSLASGNGIFRQARRGMKLEHYNSVFLPLKKNSTWTIAPILLHPKSVGYVRLRSTDPRDPPIIQPNYYSDPENHDIKTMIAGIRTAQKLGNTEAFKNYGARINKHALFGCQEFDSDGYWECALRSISTTMGDPIGTTRIGPSGDPKAIVSSRLEVHGVGKLRVADAGCIPAHISGHTKAVATVIGKKVSGFIKEDWDSHHETPNFSSCDISTDMRGRLESASQPSSVDFNVIIERDKPNIRSIRPKRRLQLLAQGAGMEKQTENSETMAFPAQHYDFVIVGSGSAGSVLANRLSEIPHWRILLLEAGEPETELMRVPLLAASFQNTMYDWSDVMEYQPDVCRGLEGYRMAWPRGRALGGTSVINYMIYTRGNRWDYDNWATQGNPGNIIYWIYMWSYEDVLPYFIKSEGSRLRKADHHYHSTDGYLGVEDVYQSPLVEAFVRGGRELGLPYYDYNTPTYSFGVSTIQATVRNGKRSSAATAFLWPVRDRPNLDIVTSAFVTKVLIDETTREAYGVEFERMGERRTALATREVILSAGTFNSPQLLMLSGIGPRQHLEDLGIKCLQDSPVGANLQDHITFPGLSFPHRQRQDSSRRGPLTSLGGVEGIGYIKTPISTNPQDQPDMELIFVGGTLATDYGVATRVGMRIRDDVYDSIFRPIHHLHHWTVFPMLLHPKSVGWLRLRSANPYDRPLLYGNYFTDPNNDDVKALIAAVRFIQRLAETAAFQKFNSRLNPRPMAGCQHLTFDSDEYWECAIRSISVTLHHQVGTAKMGPPDDPGSVVNNFLQVYGVGRLRVADCSVIPQALSAHTNAPSTMVGEKAADIIKDHWGIPLV</sequence>
<feature type="domain" description="Glucose-methanol-choline oxidoreductase N-terminal" evidence="4">
    <location>
        <begin position="1895"/>
        <end position="1909"/>
    </location>
</feature>
<dbReference type="Proteomes" id="UP001162164">
    <property type="component" value="Unassembled WGS sequence"/>
</dbReference>
<dbReference type="PROSITE" id="PS00624">
    <property type="entry name" value="GMC_OXRED_2"/>
    <property type="match status" value="3"/>
</dbReference>
<proteinExistence type="inferred from homology"/>
<dbReference type="EMBL" id="JAPWTJ010000018">
    <property type="protein sequence ID" value="KAJ8985225.1"/>
    <property type="molecule type" value="Genomic_DNA"/>
</dbReference>
<feature type="domain" description="Glucose-methanol-choline oxidoreductase N-terminal" evidence="4">
    <location>
        <begin position="277"/>
        <end position="291"/>
    </location>
</feature>
<reference evidence="5" key="1">
    <citation type="journal article" date="2023" name="Insect Mol. Biol.">
        <title>Genome sequencing provides insights into the evolution of gene families encoding plant cell wall-degrading enzymes in longhorned beetles.</title>
        <authorList>
            <person name="Shin N.R."/>
            <person name="Okamura Y."/>
            <person name="Kirsch R."/>
            <person name="Pauchet Y."/>
        </authorList>
    </citation>
    <scope>NUCLEOTIDE SEQUENCE</scope>
    <source>
        <strain evidence="5">MMC_N1</strain>
    </source>
</reference>
<dbReference type="Gene3D" id="3.30.560.10">
    <property type="entry name" value="Glucose Oxidase, domain 3"/>
    <property type="match status" value="4"/>
</dbReference>
<dbReference type="SUPFAM" id="SSF51905">
    <property type="entry name" value="FAD/NAD(P)-binding domain"/>
    <property type="match status" value="4"/>
</dbReference>
<dbReference type="Pfam" id="PF05199">
    <property type="entry name" value="GMC_oxred_C"/>
    <property type="match status" value="4"/>
</dbReference>
<evidence type="ECO:0000313" key="6">
    <source>
        <dbReference type="Proteomes" id="UP001162164"/>
    </source>
</evidence>
<comment type="similarity">
    <text evidence="1 2">Belongs to the GMC oxidoreductase family.</text>
</comment>
<dbReference type="InterPro" id="IPR007867">
    <property type="entry name" value="GMC_OxRtase_C"/>
</dbReference>
<keyword evidence="6" id="KW-1185">Reference proteome</keyword>
<comment type="caution">
    <text evidence="5">The sequence shown here is derived from an EMBL/GenBank/DDBJ whole genome shotgun (WGS) entry which is preliminary data.</text>
</comment>
<accession>A0ABQ9K3P4</accession>
<evidence type="ECO:0000256" key="2">
    <source>
        <dbReference type="RuleBase" id="RU003968"/>
    </source>
</evidence>
<dbReference type="InterPro" id="IPR000172">
    <property type="entry name" value="GMC_OxRdtase_N"/>
</dbReference>
<dbReference type="PROSITE" id="PS00623">
    <property type="entry name" value="GMC_OXRED_1"/>
    <property type="match status" value="2"/>
</dbReference>
<dbReference type="Pfam" id="PF00732">
    <property type="entry name" value="GMC_oxred_N"/>
    <property type="match status" value="5"/>
</dbReference>
<dbReference type="Gene3D" id="3.50.50.60">
    <property type="entry name" value="FAD/NAD(P)-binding domain"/>
    <property type="match status" value="6"/>
</dbReference>
<feature type="domain" description="Glucose-methanol-choline oxidoreductase N-terminal" evidence="3">
    <location>
        <begin position="102"/>
        <end position="125"/>
    </location>
</feature>
<dbReference type="InterPro" id="IPR036188">
    <property type="entry name" value="FAD/NAD-bd_sf"/>
</dbReference>
<name>A0ABQ9K3P4_9CUCU</name>
<feature type="domain" description="Glucose-methanol-choline oxidoreductase N-terminal" evidence="4">
    <location>
        <begin position="764"/>
        <end position="778"/>
    </location>
</feature>
<evidence type="ECO:0000256" key="1">
    <source>
        <dbReference type="ARBA" id="ARBA00010790"/>
    </source>
</evidence>
<protein>
    <recommendedName>
        <fullName evidence="3 4">Glucose-methanol-choline oxidoreductase N-terminal domain-containing protein</fullName>
    </recommendedName>
</protein>
<dbReference type="PANTHER" id="PTHR11552:SF208">
    <property type="entry name" value="RE36204P-RELATED"/>
    <property type="match status" value="1"/>
</dbReference>
<keyword evidence="2" id="KW-0274">FAD</keyword>